<dbReference type="AlphaFoldDB" id="M3CUV1"/>
<protein>
    <recommendedName>
        <fullName evidence="1">HAT C-terminal dimerisation domain-containing protein</fullName>
    </recommendedName>
</protein>
<dbReference type="RefSeq" id="XP_016756043.1">
    <property type="nucleotide sequence ID" value="XM_016901712.1"/>
</dbReference>
<dbReference type="HOGENOM" id="CLU_2147446_0_0_1"/>
<dbReference type="GO" id="GO:0046983">
    <property type="term" value="F:protein dimerization activity"/>
    <property type="evidence" value="ECO:0007669"/>
    <property type="project" value="InterPro"/>
</dbReference>
<dbReference type="Proteomes" id="UP000016931">
    <property type="component" value="Unassembled WGS sequence"/>
</dbReference>
<organism evidence="2 3">
    <name type="scientific">Sphaerulina musiva (strain SO2202)</name>
    <name type="common">Poplar stem canker fungus</name>
    <name type="synonym">Septoria musiva</name>
    <dbReference type="NCBI Taxonomy" id="692275"/>
    <lineage>
        <taxon>Eukaryota</taxon>
        <taxon>Fungi</taxon>
        <taxon>Dikarya</taxon>
        <taxon>Ascomycota</taxon>
        <taxon>Pezizomycotina</taxon>
        <taxon>Dothideomycetes</taxon>
        <taxon>Dothideomycetidae</taxon>
        <taxon>Mycosphaerellales</taxon>
        <taxon>Mycosphaerellaceae</taxon>
        <taxon>Sphaerulina</taxon>
    </lineage>
</organism>
<feature type="domain" description="HAT C-terminal dimerisation" evidence="1">
    <location>
        <begin position="16"/>
        <end position="80"/>
    </location>
</feature>
<evidence type="ECO:0000259" key="1">
    <source>
        <dbReference type="Pfam" id="PF05699"/>
    </source>
</evidence>
<dbReference type="SUPFAM" id="SSF53098">
    <property type="entry name" value="Ribonuclease H-like"/>
    <property type="match status" value="1"/>
</dbReference>
<dbReference type="EMBL" id="KB456274">
    <property type="protein sequence ID" value="EMF07922.1"/>
    <property type="molecule type" value="Genomic_DNA"/>
</dbReference>
<dbReference type="GeneID" id="27898849"/>
<name>M3CUV1_SPHMS</name>
<dbReference type="InterPro" id="IPR012337">
    <property type="entry name" value="RNaseH-like_sf"/>
</dbReference>
<proteinExistence type="predicted"/>
<reference evidence="2 3" key="1">
    <citation type="journal article" date="2012" name="PLoS Pathog.">
        <title>Diverse lifestyles and strategies of plant pathogenesis encoded in the genomes of eighteen Dothideomycetes fungi.</title>
        <authorList>
            <person name="Ohm R.A."/>
            <person name="Feau N."/>
            <person name="Henrissat B."/>
            <person name="Schoch C.L."/>
            <person name="Horwitz B.A."/>
            <person name="Barry K.W."/>
            <person name="Condon B.J."/>
            <person name="Copeland A.C."/>
            <person name="Dhillon B."/>
            <person name="Glaser F."/>
            <person name="Hesse C.N."/>
            <person name="Kosti I."/>
            <person name="LaButti K."/>
            <person name="Lindquist E.A."/>
            <person name="Lucas S."/>
            <person name="Salamov A.A."/>
            <person name="Bradshaw R.E."/>
            <person name="Ciuffetti L."/>
            <person name="Hamelin R.C."/>
            <person name="Kema G.H.J."/>
            <person name="Lawrence C."/>
            <person name="Scott J.A."/>
            <person name="Spatafora J.W."/>
            <person name="Turgeon B.G."/>
            <person name="de Wit P.J.G.M."/>
            <person name="Zhong S."/>
            <person name="Goodwin S.B."/>
            <person name="Grigoriev I.V."/>
        </authorList>
    </citation>
    <scope>NUCLEOTIDE SEQUENCE [LARGE SCALE GENOMIC DNA]</scope>
    <source>
        <strain evidence="2 3">SO2202</strain>
    </source>
</reference>
<accession>M3CUV1</accession>
<dbReference type="InterPro" id="IPR008906">
    <property type="entry name" value="HATC_C_dom"/>
</dbReference>
<gene>
    <name evidence="2" type="ORF">SEPMUDRAFT_121732</name>
</gene>
<evidence type="ECO:0000313" key="2">
    <source>
        <dbReference type="EMBL" id="EMF07922.1"/>
    </source>
</evidence>
<keyword evidence="3" id="KW-1185">Reference proteome</keyword>
<sequence length="112" mass="12811">MTLGMKVTARITRLADYLDADMDEGDPFEVLKTWSSIESKYPTLALIARDILYIPAAGVGYERDFSIARHQSRFNRQYTAATFSGLMVSRFRYRDDEYDARVLIAQEATEVS</sequence>
<dbReference type="OrthoDB" id="4507940at2759"/>
<evidence type="ECO:0000313" key="3">
    <source>
        <dbReference type="Proteomes" id="UP000016931"/>
    </source>
</evidence>
<dbReference type="Pfam" id="PF05699">
    <property type="entry name" value="Dimer_Tnp_hAT"/>
    <property type="match status" value="1"/>
</dbReference>